<comment type="caution">
    <text evidence="9">The sequence shown here is derived from an EMBL/GenBank/DDBJ whole genome shotgun (WGS) entry which is preliminary data.</text>
</comment>
<feature type="transmembrane region" description="Helical" evidence="7">
    <location>
        <begin position="35"/>
        <end position="64"/>
    </location>
</feature>
<dbReference type="RefSeq" id="WP_226603948.1">
    <property type="nucleotide sequence ID" value="NZ_JAJAQI010000002.1"/>
</dbReference>
<sequence length="315" mass="34468">MSDGTRLARRPFAFAPSPAGRAEAMRGRSLSLDRWFTPLAVLPTFVVMIGIFGLPLLFSLYLSFTGWAPGRDLLGGEFVGLANYEDLLADPVFLGSLGITFGYTAAAVAAQLALGLAIALLLNVDLPHMRAFRTALVLPMMVTPIVGALCWKLLLDPSHGVINHWIGERIVWLGQPGTALAAVWVVNVWHSTPYVALILLAGLRSLPSEPGEAAAIDGASRWQMFRHVTLPLLRPYLLVALLLRTIFEFRAFDNIYAMTGGGPANSTMVLSMFTYLTTFVRFDFSLGAAASWLMLLMAMLICLFFIAVIRRRDAH</sequence>
<evidence type="ECO:0000313" key="9">
    <source>
        <dbReference type="EMBL" id="MCB4820561.1"/>
    </source>
</evidence>
<dbReference type="EMBL" id="JAJAQI010000002">
    <property type="protein sequence ID" value="MCB4820561.1"/>
    <property type="molecule type" value="Genomic_DNA"/>
</dbReference>
<evidence type="ECO:0000256" key="6">
    <source>
        <dbReference type="ARBA" id="ARBA00023136"/>
    </source>
</evidence>
<dbReference type="PANTHER" id="PTHR43005">
    <property type="entry name" value="BLR7065 PROTEIN"/>
    <property type="match status" value="1"/>
</dbReference>
<comment type="subcellular location">
    <subcellularLocation>
        <location evidence="1 7">Cell membrane</location>
        <topology evidence="1 7">Multi-pass membrane protein</topology>
    </subcellularLocation>
</comment>
<name>A0A9X1IA71_9PROT</name>
<dbReference type="GO" id="GO:0005886">
    <property type="term" value="C:plasma membrane"/>
    <property type="evidence" value="ECO:0007669"/>
    <property type="project" value="UniProtKB-SubCell"/>
</dbReference>
<evidence type="ECO:0000256" key="2">
    <source>
        <dbReference type="ARBA" id="ARBA00022448"/>
    </source>
</evidence>
<feature type="transmembrane region" description="Helical" evidence="7">
    <location>
        <begin position="289"/>
        <end position="309"/>
    </location>
</feature>
<proteinExistence type="inferred from homology"/>
<dbReference type="InterPro" id="IPR000515">
    <property type="entry name" value="MetI-like"/>
</dbReference>
<dbReference type="InterPro" id="IPR035906">
    <property type="entry name" value="MetI-like_sf"/>
</dbReference>
<dbReference type="Gene3D" id="1.10.3720.10">
    <property type="entry name" value="MetI-like"/>
    <property type="match status" value="1"/>
</dbReference>
<gene>
    <name evidence="9" type="ORF">LHA35_02290</name>
</gene>
<dbReference type="Proteomes" id="UP001139311">
    <property type="component" value="Unassembled WGS sequence"/>
</dbReference>
<evidence type="ECO:0000256" key="3">
    <source>
        <dbReference type="ARBA" id="ARBA00022475"/>
    </source>
</evidence>
<evidence type="ECO:0000259" key="8">
    <source>
        <dbReference type="PROSITE" id="PS50928"/>
    </source>
</evidence>
<organism evidence="9 10">
    <name type="scientific">Roseicella aerolata</name>
    <dbReference type="NCBI Taxonomy" id="2883479"/>
    <lineage>
        <taxon>Bacteria</taxon>
        <taxon>Pseudomonadati</taxon>
        <taxon>Pseudomonadota</taxon>
        <taxon>Alphaproteobacteria</taxon>
        <taxon>Acetobacterales</taxon>
        <taxon>Roseomonadaceae</taxon>
        <taxon>Roseicella</taxon>
    </lineage>
</organism>
<evidence type="ECO:0000256" key="7">
    <source>
        <dbReference type="RuleBase" id="RU363032"/>
    </source>
</evidence>
<keyword evidence="3" id="KW-1003">Cell membrane</keyword>
<reference evidence="9" key="1">
    <citation type="submission" date="2021-10" db="EMBL/GenBank/DDBJ databases">
        <title>Roseicella aerolatum sp. nov., isolated from aerosols of e-waste dismantling site.</title>
        <authorList>
            <person name="Qin T."/>
        </authorList>
    </citation>
    <scope>NUCLEOTIDE SEQUENCE</scope>
    <source>
        <strain evidence="9">GB24</strain>
    </source>
</reference>
<evidence type="ECO:0000256" key="4">
    <source>
        <dbReference type="ARBA" id="ARBA00022692"/>
    </source>
</evidence>
<dbReference type="GO" id="GO:0055085">
    <property type="term" value="P:transmembrane transport"/>
    <property type="evidence" value="ECO:0007669"/>
    <property type="project" value="InterPro"/>
</dbReference>
<keyword evidence="6 7" id="KW-0472">Membrane</keyword>
<protein>
    <submittedName>
        <fullName evidence="9">Sugar ABC transporter permease</fullName>
    </submittedName>
</protein>
<accession>A0A9X1IA71</accession>
<evidence type="ECO:0000313" key="10">
    <source>
        <dbReference type="Proteomes" id="UP001139311"/>
    </source>
</evidence>
<feature type="domain" description="ABC transmembrane type-1" evidence="8">
    <location>
        <begin position="97"/>
        <end position="305"/>
    </location>
</feature>
<evidence type="ECO:0000256" key="1">
    <source>
        <dbReference type="ARBA" id="ARBA00004651"/>
    </source>
</evidence>
<keyword evidence="5 7" id="KW-1133">Transmembrane helix</keyword>
<dbReference type="AlphaFoldDB" id="A0A9X1IA71"/>
<dbReference type="SUPFAM" id="SSF161098">
    <property type="entry name" value="MetI-like"/>
    <property type="match status" value="1"/>
</dbReference>
<feature type="transmembrane region" description="Helical" evidence="7">
    <location>
        <begin position="101"/>
        <end position="122"/>
    </location>
</feature>
<keyword evidence="10" id="KW-1185">Reference proteome</keyword>
<keyword evidence="2 7" id="KW-0813">Transport</keyword>
<feature type="transmembrane region" description="Helical" evidence="7">
    <location>
        <begin position="255"/>
        <end position="277"/>
    </location>
</feature>
<dbReference type="Pfam" id="PF00528">
    <property type="entry name" value="BPD_transp_1"/>
    <property type="match status" value="1"/>
</dbReference>
<comment type="similarity">
    <text evidence="7">Belongs to the binding-protein-dependent transport system permease family.</text>
</comment>
<dbReference type="CDD" id="cd06261">
    <property type="entry name" value="TM_PBP2"/>
    <property type="match status" value="1"/>
</dbReference>
<evidence type="ECO:0000256" key="5">
    <source>
        <dbReference type="ARBA" id="ARBA00022989"/>
    </source>
</evidence>
<dbReference type="PANTHER" id="PTHR43005:SF1">
    <property type="entry name" value="SPERMIDINE_PUTRESCINE TRANSPORT SYSTEM PERMEASE PROTEIN"/>
    <property type="match status" value="1"/>
</dbReference>
<keyword evidence="4 7" id="KW-0812">Transmembrane</keyword>
<feature type="transmembrane region" description="Helical" evidence="7">
    <location>
        <begin position="134"/>
        <end position="154"/>
    </location>
</feature>
<dbReference type="PROSITE" id="PS50928">
    <property type="entry name" value="ABC_TM1"/>
    <property type="match status" value="1"/>
</dbReference>